<name>A0A7W6WK65_9PROT</name>
<sequence>MRILFADDGVAYDGRTPAEEPLGGGERAVVGLARALAARGHVVSVATPIIDPVRVDGVAWLPLPMDEGDRSLPDEVDVLVAVRRPSLLSLPVRPGRRVLWVLGRPDYLIRPSVRARLANRHPDLLYISESQRAAGPDSAGMGVSVLAPGVAPAFLDRAAPAPAEPPVAVATVHPVHGDLGWLLDRWEHGIGPAVPAARLHLYSALLSAGLAGEPVPEALTPTVARVRALAGHGVEVREPQPEAALADAWRTARVFLHPGAPWDHACWPLAEAQALGLPAVARPLGGASERISNGDSGMLVPDDDAFVNVTIQILTDDGLHAGMVEEARASTRRRGWGTVADELEAHWFRFGR</sequence>
<comment type="caution">
    <text evidence="1">The sequence shown here is derived from an EMBL/GenBank/DDBJ whole genome shotgun (WGS) entry which is preliminary data.</text>
</comment>
<dbReference type="GO" id="GO:0016740">
    <property type="term" value="F:transferase activity"/>
    <property type="evidence" value="ECO:0007669"/>
    <property type="project" value="UniProtKB-KW"/>
</dbReference>
<keyword evidence="2" id="KW-1185">Reference proteome</keyword>
<dbReference type="AlphaFoldDB" id="A0A7W6WK65"/>
<dbReference type="RefSeq" id="WP_184433664.1">
    <property type="nucleotide sequence ID" value="NZ_JACIGI010000010.1"/>
</dbReference>
<keyword evidence="1" id="KW-0808">Transferase</keyword>
<proteinExistence type="predicted"/>
<evidence type="ECO:0000313" key="2">
    <source>
        <dbReference type="Proteomes" id="UP000555728"/>
    </source>
</evidence>
<accession>A0A7W6WK65</accession>
<organism evidence="1 2">
    <name type="scientific">Roseospira goensis</name>
    <dbReference type="NCBI Taxonomy" id="391922"/>
    <lineage>
        <taxon>Bacteria</taxon>
        <taxon>Pseudomonadati</taxon>
        <taxon>Pseudomonadota</taxon>
        <taxon>Alphaproteobacteria</taxon>
        <taxon>Rhodospirillales</taxon>
        <taxon>Rhodospirillaceae</taxon>
        <taxon>Roseospira</taxon>
    </lineage>
</organism>
<reference evidence="1 2" key="1">
    <citation type="submission" date="2020-08" db="EMBL/GenBank/DDBJ databases">
        <title>Genome sequencing of Purple Non-Sulfur Bacteria from various extreme environments.</title>
        <authorList>
            <person name="Mayer M."/>
        </authorList>
    </citation>
    <scope>NUCLEOTIDE SEQUENCE [LARGE SCALE GENOMIC DNA]</scope>
    <source>
        <strain evidence="1 2">JA135</strain>
    </source>
</reference>
<dbReference type="Pfam" id="PF13692">
    <property type="entry name" value="Glyco_trans_1_4"/>
    <property type="match status" value="1"/>
</dbReference>
<dbReference type="Gene3D" id="3.40.50.2000">
    <property type="entry name" value="Glycogen Phosphorylase B"/>
    <property type="match status" value="2"/>
</dbReference>
<evidence type="ECO:0000313" key="1">
    <source>
        <dbReference type="EMBL" id="MBB4285810.1"/>
    </source>
</evidence>
<protein>
    <submittedName>
        <fullName evidence="1">Glycosyltransferase involved in cell wall biosynthesis</fullName>
    </submittedName>
</protein>
<dbReference type="SUPFAM" id="SSF53756">
    <property type="entry name" value="UDP-Glycosyltransferase/glycogen phosphorylase"/>
    <property type="match status" value="1"/>
</dbReference>
<dbReference type="EMBL" id="JACIGI010000010">
    <property type="protein sequence ID" value="MBB4285810.1"/>
    <property type="molecule type" value="Genomic_DNA"/>
</dbReference>
<gene>
    <name evidence="1" type="ORF">GGD88_001530</name>
</gene>
<dbReference type="Proteomes" id="UP000555728">
    <property type="component" value="Unassembled WGS sequence"/>
</dbReference>